<sequence length="435" mass="47954">MNHSFSLRDRLSSWMTHPGFVNGVAILSILGATLFVAFHHQVTKGFVPENFGDRNLHTHQIKRVLGDASYWPEGEPLRAFSYPLPNVIGSWLFEQVFGSASSLVWLIMVTAAVPINLLLLMRLLDVSRHPYRWLIALVAVVSVKYVVEWDLRAVNCNGMYLALVLGALLALKHERGWTCGLLIALSAALKLYSVFFIPYFWWQRQWKALFATLAGIAVFFVLFPVAYLGWSDAWNMTMSWLATVRGLGQGTNVLELNVYVISPQFLLYHLLGDQLAPQTVAILTRLIQFAWMGLVTAFLLLPRATGSELPKSWRLAMDAAALTMFPLMISPLFQPHHAVVTLLGAFLIARIIFDPSTSWKWRVGLASVLSAVLAIFEVGPSGDLRGAGIAGTFLLLLGTMAVIKRWFPGPSEAALSVELGSSSVGSAGPFGRNAA</sequence>
<name>A0A518B3C8_9BACT</name>
<evidence type="ECO:0000313" key="9">
    <source>
        <dbReference type="EMBL" id="QDU61442.1"/>
    </source>
</evidence>
<feature type="transmembrane region" description="Helical" evidence="8">
    <location>
        <begin position="208"/>
        <end position="230"/>
    </location>
</feature>
<dbReference type="OrthoDB" id="273925at2"/>
<keyword evidence="2" id="KW-1003">Cell membrane</keyword>
<keyword evidence="6 8" id="KW-0472">Membrane</keyword>
<dbReference type="RefSeq" id="WP_145258036.1">
    <property type="nucleotide sequence ID" value="NZ_CP036279.1"/>
</dbReference>
<keyword evidence="4 8" id="KW-0812">Transmembrane</keyword>
<comment type="similarity">
    <text evidence="7">Belongs to the glycosyltransferase 87 family.</text>
</comment>
<reference evidence="9 10" key="1">
    <citation type="submission" date="2019-02" db="EMBL/GenBank/DDBJ databases">
        <title>Deep-cultivation of Planctomycetes and their phenomic and genomic characterization uncovers novel biology.</title>
        <authorList>
            <person name="Wiegand S."/>
            <person name="Jogler M."/>
            <person name="Boedeker C."/>
            <person name="Pinto D."/>
            <person name="Vollmers J."/>
            <person name="Rivas-Marin E."/>
            <person name="Kohn T."/>
            <person name="Peeters S.H."/>
            <person name="Heuer A."/>
            <person name="Rast P."/>
            <person name="Oberbeckmann S."/>
            <person name="Bunk B."/>
            <person name="Jeske O."/>
            <person name="Meyerdierks A."/>
            <person name="Storesund J.E."/>
            <person name="Kallscheuer N."/>
            <person name="Luecker S."/>
            <person name="Lage O.M."/>
            <person name="Pohl T."/>
            <person name="Merkel B.J."/>
            <person name="Hornburger P."/>
            <person name="Mueller R.-W."/>
            <person name="Bruemmer F."/>
            <person name="Labrenz M."/>
            <person name="Spormann A.M."/>
            <person name="Op den Camp H."/>
            <person name="Overmann J."/>
            <person name="Amann R."/>
            <person name="Jetten M.S.M."/>
            <person name="Mascher T."/>
            <person name="Medema M.H."/>
            <person name="Devos D.P."/>
            <person name="Kaster A.-K."/>
            <person name="Ovreas L."/>
            <person name="Rohde M."/>
            <person name="Galperin M.Y."/>
            <person name="Jogler C."/>
        </authorList>
    </citation>
    <scope>NUCLEOTIDE SEQUENCE [LARGE SCALE GENOMIC DNA]</scope>
    <source>
        <strain evidence="9 10">Pan216</strain>
    </source>
</reference>
<keyword evidence="10" id="KW-1185">Reference proteome</keyword>
<dbReference type="KEGG" id="knv:Pan216_22990"/>
<evidence type="ECO:0000256" key="7">
    <source>
        <dbReference type="ARBA" id="ARBA00024033"/>
    </source>
</evidence>
<dbReference type="GO" id="GO:0005886">
    <property type="term" value="C:plasma membrane"/>
    <property type="evidence" value="ECO:0007669"/>
    <property type="project" value="UniProtKB-SubCell"/>
</dbReference>
<keyword evidence="5 8" id="KW-1133">Transmembrane helix</keyword>
<evidence type="ECO:0000313" key="10">
    <source>
        <dbReference type="Proteomes" id="UP000317093"/>
    </source>
</evidence>
<proteinExistence type="inferred from homology"/>
<evidence type="ECO:0000256" key="2">
    <source>
        <dbReference type="ARBA" id="ARBA00022475"/>
    </source>
</evidence>
<evidence type="ECO:0000256" key="4">
    <source>
        <dbReference type="ARBA" id="ARBA00022692"/>
    </source>
</evidence>
<feature type="transmembrane region" description="Helical" evidence="8">
    <location>
        <begin position="280"/>
        <end position="301"/>
    </location>
</feature>
<evidence type="ECO:0000256" key="5">
    <source>
        <dbReference type="ARBA" id="ARBA00022989"/>
    </source>
</evidence>
<feature type="transmembrane region" description="Helical" evidence="8">
    <location>
        <begin position="103"/>
        <end position="124"/>
    </location>
</feature>
<organism evidence="9 10">
    <name type="scientific">Kolteria novifilia</name>
    <dbReference type="NCBI Taxonomy" id="2527975"/>
    <lineage>
        <taxon>Bacteria</taxon>
        <taxon>Pseudomonadati</taxon>
        <taxon>Planctomycetota</taxon>
        <taxon>Planctomycetia</taxon>
        <taxon>Kolteriales</taxon>
        <taxon>Kolteriaceae</taxon>
        <taxon>Kolteria</taxon>
    </lineage>
</organism>
<evidence type="ECO:0000256" key="6">
    <source>
        <dbReference type="ARBA" id="ARBA00023136"/>
    </source>
</evidence>
<feature type="transmembrane region" description="Helical" evidence="8">
    <location>
        <begin position="154"/>
        <end position="171"/>
    </location>
</feature>
<evidence type="ECO:0000256" key="8">
    <source>
        <dbReference type="SAM" id="Phobius"/>
    </source>
</evidence>
<evidence type="ECO:0000256" key="1">
    <source>
        <dbReference type="ARBA" id="ARBA00004651"/>
    </source>
</evidence>
<evidence type="ECO:0000256" key="3">
    <source>
        <dbReference type="ARBA" id="ARBA00022679"/>
    </source>
</evidence>
<keyword evidence="3" id="KW-0808">Transferase</keyword>
<dbReference type="Proteomes" id="UP000317093">
    <property type="component" value="Chromosome"/>
</dbReference>
<dbReference type="InterPro" id="IPR018584">
    <property type="entry name" value="GT87"/>
</dbReference>
<feature type="transmembrane region" description="Helical" evidence="8">
    <location>
        <begin position="177"/>
        <end position="201"/>
    </location>
</feature>
<protein>
    <recommendedName>
        <fullName evidence="11">Polyprenol-phosphate-mannose-dependent alpha-(1-2)-phosphatidylinositol mannoside mannosyltransferase</fullName>
    </recommendedName>
</protein>
<feature type="transmembrane region" description="Helical" evidence="8">
    <location>
        <begin position="20"/>
        <end position="38"/>
    </location>
</feature>
<dbReference type="Pfam" id="PF09594">
    <property type="entry name" value="GT87"/>
    <property type="match status" value="1"/>
</dbReference>
<comment type="subcellular location">
    <subcellularLocation>
        <location evidence="1">Cell membrane</location>
        <topology evidence="1">Multi-pass membrane protein</topology>
    </subcellularLocation>
</comment>
<gene>
    <name evidence="9" type="ORF">Pan216_22990</name>
</gene>
<accession>A0A518B3C8</accession>
<dbReference type="GO" id="GO:0016758">
    <property type="term" value="F:hexosyltransferase activity"/>
    <property type="evidence" value="ECO:0007669"/>
    <property type="project" value="InterPro"/>
</dbReference>
<dbReference type="EMBL" id="CP036279">
    <property type="protein sequence ID" value="QDU61442.1"/>
    <property type="molecule type" value="Genomic_DNA"/>
</dbReference>
<evidence type="ECO:0008006" key="11">
    <source>
        <dbReference type="Google" id="ProtNLM"/>
    </source>
</evidence>
<dbReference type="AlphaFoldDB" id="A0A518B3C8"/>